<dbReference type="STRING" id="212818.A0A0D1WSS0"/>
<dbReference type="HOGENOM" id="CLU_021599_2_0_1"/>
<name>A0A0D1WSS0_EXOME</name>
<evidence type="ECO:0000256" key="4">
    <source>
        <dbReference type="ARBA" id="ARBA00023242"/>
    </source>
</evidence>
<dbReference type="InterPro" id="IPR001138">
    <property type="entry name" value="Zn2Cys6_DnaBD"/>
</dbReference>
<sequence length="541" mass="60761">MVGVPGKSKGCNTCRRRKKGCDQRRPICGQCEFSGYHCGGYNRDRSFVIHPATNAVRRAVFLPYVAPNPLSLLQSLNRNALDSQCRGLFWQYYMPRGDCMCRDQFILQYGHPMNWAELVRSLPHEDTSLSDAFSALSISGAARGNNDTRLINESTRLYGKALKELQLALYDPAKMRSDQTLMACMLLGLYEMLQEPSPTSPRWLAHAQGAARLIQLRGPALHREWDAHHSFLASRVPTLYAAILSRQATYLAQQSWLTVPWEKQLRTYFDRLVDAAVHIPGHLETLDLLQDSPTTNTSRLLHLLKECAALQTQLNKWRDGTKPSAVPVAVKHGAFDPHLYPFDTDLWFANHLFAHARLFYCTCSLTLAEAALEIIRLLTTAQESLVVDKTANKSLSTLFDPEPHARDICRIVSYCTQRDMGALGPILVEFPTTVARQYYQRIKRTEATQWLDSTLADVRARVLYAHESMSKSSPTSTNSQAGNCENPVGEKSDIFPRDELKAAPRLNLTDTAHSPLTGLSTGIFVREDPSIYYQVVGSDNT</sequence>
<dbReference type="PROSITE" id="PS50048">
    <property type="entry name" value="ZN2_CY6_FUNGAL_2"/>
    <property type="match status" value="1"/>
</dbReference>
<feature type="domain" description="Zn(2)-C6 fungal-type" evidence="6">
    <location>
        <begin position="10"/>
        <end position="38"/>
    </location>
</feature>
<protein>
    <recommendedName>
        <fullName evidence="6">Zn(2)-C6 fungal-type domain-containing protein</fullName>
    </recommendedName>
</protein>
<dbReference type="PANTHER" id="PTHR38111">
    <property type="entry name" value="ZN(2)-C6 FUNGAL-TYPE DOMAIN-CONTAINING PROTEIN-RELATED"/>
    <property type="match status" value="1"/>
</dbReference>
<evidence type="ECO:0000256" key="2">
    <source>
        <dbReference type="ARBA" id="ARBA00023125"/>
    </source>
</evidence>
<evidence type="ECO:0000259" key="6">
    <source>
        <dbReference type="PROSITE" id="PS50048"/>
    </source>
</evidence>
<dbReference type="GO" id="GO:0000981">
    <property type="term" value="F:DNA-binding transcription factor activity, RNA polymerase II-specific"/>
    <property type="evidence" value="ECO:0007669"/>
    <property type="project" value="InterPro"/>
</dbReference>
<keyword evidence="2" id="KW-0238">DNA-binding</keyword>
<dbReference type="InterPro" id="IPR053178">
    <property type="entry name" value="Osmoadaptation_assoc"/>
</dbReference>
<evidence type="ECO:0000256" key="3">
    <source>
        <dbReference type="ARBA" id="ARBA00023163"/>
    </source>
</evidence>
<accession>A0A0D1WSS0</accession>
<dbReference type="OMA" id="KYKGCNT"/>
<keyword evidence="3" id="KW-0804">Transcription</keyword>
<dbReference type="EMBL" id="KN847523">
    <property type="protein sequence ID" value="KIV92230.1"/>
    <property type="molecule type" value="Genomic_DNA"/>
</dbReference>
<dbReference type="OrthoDB" id="3525185at2759"/>
<dbReference type="AlphaFoldDB" id="A0A0D1WSS0"/>
<gene>
    <name evidence="7" type="ORF">PV10_06688</name>
</gene>
<dbReference type="GO" id="GO:0008270">
    <property type="term" value="F:zinc ion binding"/>
    <property type="evidence" value="ECO:0007669"/>
    <property type="project" value="InterPro"/>
</dbReference>
<dbReference type="CDD" id="cd00067">
    <property type="entry name" value="GAL4"/>
    <property type="match status" value="1"/>
</dbReference>
<dbReference type="SMART" id="SM00066">
    <property type="entry name" value="GAL4"/>
    <property type="match status" value="1"/>
</dbReference>
<dbReference type="Pfam" id="PF00172">
    <property type="entry name" value="Zn_clus"/>
    <property type="match status" value="1"/>
</dbReference>
<dbReference type="RefSeq" id="XP_016223804.1">
    <property type="nucleotide sequence ID" value="XM_016371511.1"/>
</dbReference>
<proteinExistence type="predicted"/>
<feature type="region of interest" description="Disordered" evidence="5">
    <location>
        <begin position="469"/>
        <end position="495"/>
    </location>
</feature>
<dbReference type="Pfam" id="PF11951">
    <property type="entry name" value="Fungal_trans_2"/>
    <property type="match status" value="1"/>
</dbReference>
<keyword evidence="4" id="KW-0539">Nucleus</keyword>
<dbReference type="VEuPathDB" id="FungiDB:PV10_06688"/>
<dbReference type="GO" id="GO:0003677">
    <property type="term" value="F:DNA binding"/>
    <property type="evidence" value="ECO:0007669"/>
    <property type="project" value="UniProtKB-KW"/>
</dbReference>
<keyword evidence="8" id="KW-1185">Reference proteome</keyword>
<dbReference type="SUPFAM" id="SSF57701">
    <property type="entry name" value="Zn2/Cys6 DNA-binding domain"/>
    <property type="match status" value="1"/>
</dbReference>
<dbReference type="Gene3D" id="4.10.240.10">
    <property type="entry name" value="Zn(2)-C6 fungal-type DNA-binding domain"/>
    <property type="match status" value="1"/>
</dbReference>
<evidence type="ECO:0000313" key="7">
    <source>
        <dbReference type="EMBL" id="KIV92230.1"/>
    </source>
</evidence>
<dbReference type="Proteomes" id="UP000054302">
    <property type="component" value="Unassembled WGS sequence"/>
</dbReference>
<dbReference type="InterPro" id="IPR021858">
    <property type="entry name" value="Fun_TF"/>
</dbReference>
<organism evidence="7 8">
    <name type="scientific">Exophiala mesophila</name>
    <name type="common">Black yeast-like fungus</name>
    <dbReference type="NCBI Taxonomy" id="212818"/>
    <lineage>
        <taxon>Eukaryota</taxon>
        <taxon>Fungi</taxon>
        <taxon>Dikarya</taxon>
        <taxon>Ascomycota</taxon>
        <taxon>Pezizomycotina</taxon>
        <taxon>Eurotiomycetes</taxon>
        <taxon>Chaetothyriomycetidae</taxon>
        <taxon>Chaetothyriales</taxon>
        <taxon>Herpotrichiellaceae</taxon>
        <taxon>Exophiala</taxon>
    </lineage>
</organism>
<evidence type="ECO:0000313" key="8">
    <source>
        <dbReference type="Proteomes" id="UP000054302"/>
    </source>
</evidence>
<evidence type="ECO:0000256" key="5">
    <source>
        <dbReference type="SAM" id="MobiDB-lite"/>
    </source>
</evidence>
<dbReference type="InterPro" id="IPR036864">
    <property type="entry name" value="Zn2-C6_fun-type_DNA-bd_sf"/>
</dbReference>
<feature type="compositionally biased region" description="Low complexity" evidence="5">
    <location>
        <begin position="470"/>
        <end position="479"/>
    </location>
</feature>
<reference evidence="7 8" key="1">
    <citation type="submission" date="2015-01" db="EMBL/GenBank/DDBJ databases">
        <title>The Genome Sequence of Exophiala mesophila CBS40295.</title>
        <authorList>
            <consortium name="The Broad Institute Genomics Platform"/>
            <person name="Cuomo C."/>
            <person name="de Hoog S."/>
            <person name="Gorbushina A."/>
            <person name="Stielow B."/>
            <person name="Teixiera M."/>
            <person name="Abouelleil A."/>
            <person name="Chapman S.B."/>
            <person name="Priest M."/>
            <person name="Young S.K."/>
            <person name="Wortman J."/>
            <person name="Nusbaum C."/>
            <person name="Birren B."/>
        </authorList>
    </citation>
    <scope>NUCLEOTIDE SEQUENCE [LARGE SCALE GENOMIC DNA]</scope>
    <source>
        <strain evidence="7 8">CBS 40295</strain>
    </source>
</reference>
<evidence type="ECO:0000256" key="1">
    <source>
        <dbReference type="ARBA" id="ARBA00023015"/>
    </source>
</evidence>
<dbReference type="GeneID" id="27324533"/>
<keyword evidence="1" id="KW-0805">Transcription regulation</keyword>
<dbReference type="PROSITE" id="PS00463">
    <property type="entry name" value="ZN2_CY6_FUNGAL_1"/>
    <property type="match status" value="1"/>
</dbReference>
<dbReference type="PANTHER" id="PTHR38111:SF11">
    <property type="entry name" value="TRANSCRIPTION FACTOR DOMAIN-CONTAINING PROTEIN-RELATED"/>
    <property type="match status" value="1"/>
</dbReference>